<dbReference type="EMBL" id="JABFUD020000007">
    <property type="protein sequence ID" value="KAI5077212.1"/>
    <property type="molecule type" value="Genomic_DNA"/>
</dbReference>
<feature type="compositionally biased region" description="Polar residues" evidence="1">
    <location>
        <begin position="79"/>
        <end position="91"/>
    </location>
</feature>
<proteinExistence type="predicted"/>
<dbReference type="Proteomes" id="UP000886520">
    <property type="component" value="Chromosome 7"/>
</dbReference>
<feature type="region of interest" description="Disordered" evidence="1">
    <location>
        <begin position="52"/>
        <end position="91"/>
    </location>
</feature>
<sequence length="91" mass="9999">MPPREYLWSLSLWRNSLLSLINCSQSTVRTVLTEKELEDLMLKLCTAILTPTASQRPAPSPSATSQRAAPSSASPSTVEPWTQAPSTVDWL</sequence>
<evidence type="ECO:0000313" key="2">
    <source>
        <dbReference type="EMBL" id="KAI5077212.1"/>
    </source>
</evidence>
<reference evidence="2" key="1">
    <citation type="submission" date="2021-01" db="EMBL/GenBank/DDBJ databases">
        <title>Adiantum capillus-veneris genome.</title>
        <authorList>
            <person name="Fang Y."/>
            <person name="Liao Q."/>
        </authorList>
    </citation>
    <scope>NUCLEOTIDE SEQUENCE</scope>
    <source>
        <strain evidence="2">H3</strain>
        <tissue evidence="2">Leaf</tissue>
    </source>
</reference>
<feature type="compositionally biased region" description="Low complexity" evidence="1">
    <location>
        <begin position="52"/>
        <end position="77"/>
    </location>
</feature>
<gene>
    <name evidence="2" type="ORF">GOP47_0007036</name>
</gene>
<name>A0A9D4ZKI5_ADICA</name>
<evidence type="ECO:0000313" key="3">
    <source>
        <dbReference type="Proteomes" id="UP000886520"/>
    </source>
</evidence>
<dbReference type="AlphaFoldDB" id="A0A9D4ZKI5"/>
<accession>A0A9D4ZKI5</accession>
<organism evidence="2 3">
    <name type="scientific">Adiantum capillus-veneris</name>
    <name type="common">Maidenhair fern</name>
    <dbReference type="NCBI Taxonomy" id="13818"/>
    <lineage>
        <taxon>Eukaryota</taxon>
        <taxon>Viridiplantae</taxon>
        <taxon>Streptophyta</taxon>
        <taxon>Embryophyta</taxon>
        <taxon>Tracheophyta</taxon>
        <taxon>Polypodiopsida</taxon>
        <taxon>Polypodiidae</taxon>
        <taxon>Polypodiales</taxon>
        <taxon>Pteridineae</taxon>
        <taxon>Pteridaceae</taxon>
        <taxon>Vittarioideae</taxon>
        <taxon>Adiantum</taxon>
    </lineage>
</organism>
<protein>
    <submittedName>
        <fullName evidence="2">Uncharacterized protein</fullName>
    </submittedName>
</protein>
<evidence type="ECO:0000256" key="1">
    <source>
        <dbReference type="SAM" id="MobiDB-lite"/>
    </source>
</evidence>
<keyword evidence="3" id="KW-1185">Reference proteome</keyword>
<comment type="caution">
    <text evidence="2">The sequence shown here is derived from an EMBL/GenBank/DDBJ whole genome shotgun (WGS) entry which is preliminary data.</text>
</comment>